<dbReference type="PRINTS" id="PR00992">
    <property type="entry name" value="ALARACEMASE"/>
</dbReference>
<evidence type="ECO:0000256" key="3">
    <source>
        <dbReference type="ARBA" id="ARBA00023235"/>
    </source>
</evidence>
<dbReference type="RefSeq" id="WP_191689968.1">
    <property type="nucleotide sequence ID" value="NZ_JACSQR010000002.1"/>
</dbReference>
<dbReference type="PANTHER" id="PTHR30511">
    <property type="entry name" value="ALANINE RACEMASE"/>
    <property type="match status" value="1"/>
</dbReference>
<evidence type="ECO:0000256" key="4">
    <source>
        <dbReference type="HAMAP-Rule" id="MF_01201"/>
    </source>
</evidence>
<comment type="pathway">
    <text evidence="4">Amino-acid biosynthesis; D-alanine biosynthesis; D-alanine from L-alanine: step 1/1.</text>
</comment>
<dbReference type="NCBIfam" id="TIGR00492">
    <property type="entry name" value="alr"/>
    <property type="match status" value="1"/>
</dbReference>
<dbReference type="HAMAP" id="MF_01201">
    <property type="entry name" value="Ala_racemase"/>
    <property type="match status" value="1"/>
</dbReference>
<organism evidence="6 7">
    <name type="scientific">Psychrobacter communis</name>
    <dbReference type="NCBI Taxonomy" id="2762238"/>
    <lineage>
        <taxon>Bacteria</taxon>
        <taxon>Pseudomonadati</taxon>
        <taxon>Pseudomonadota</taxon>
        <taxon>Gammaproteobacteria</taxon>
        <taxon>Moraxellales</taxon>
        <taxon>Moraxellaceae</taxon>
        <taxon>Psychrobacter</taxon>
    </lineage>
</organism>
<evidence type="ECO:0000313" key="7">
    <source>
        <dbReference type="Proteomes" id="UP000606724"/>
    </source>
</evidence>
<gene>
    <name evidence="6" type="primary">alr</name>
    <name evidence="6" type="ORF">H9653_01690</name>
</gene>
<name>A0ABR8RG16_9GAMM</name>
<comment type="catalytic activity">
    <reaction evidence="4">
        <text>L-alanine = D-alanine</text>
        <dbReference type="Rhea" id="RHEA:20249"/>
        <dbReference type="ChEBI" id="CHEBI:57416"/>
        <dbReference type="ChEBI" id="CHEBI:57972"/>
        <dbReference type="EC" id="5.1.1.1"/>
    </reaction>
</comment>
<feature type="active site" description="Proton acceptor; specific for D-alanine" evidence="4">
    <location>
        <position position="32"/>
    </location>
</feature>
<keyword evidence="3 4" id="KW-0413">Isomerase</keyword>
<protein>
    <recommendedName>
        <fullName evidence="4">Alanine racemase</fullName>
        <ecNumber evidence="4">5.1.1.1</ecNumber>
    </recommendedName>
</protein>
<dbReference type="InterPro" id="IPR029066">
    <property type="entry name" value="PLP-binding_barrel"/>
</dbReference>
<dbReference type="SUPFAM" id="SSF50621">
    <property type="entry name" value="Alanine racemase C-terminal domain-like"/>
    <property type="match status" value="1"/>
</dbReference>
<comment type="similarity">
    <text evidence="4">Belongs to the alanine racemase family.</text>
</comment>
<feature type="binding site" evidence="4">
    <location>
        <position position="316"/>
    </location>
    <ligand>
        <name>substrate</name>
    </ligand>
</feature>
<dbReference type="EC" id="5.1.1.1" evidence="4"/>
<dbReference type="InterPro" id="IPR009006">
    <property type="entry name" value="Ala_racemase/Decarboxylase_C"/>
</dbReference>
<dbReference type="Pfam" id="PF00842">
    <property type="entry name" value="Ala_racemase_C"/>
    <property type="match status" value="1"/>
</dbReference>
<dbReference type="InterPro" id="IPR000821">
    <property type="entry name" value="Ala_racemase"/>
</dbReference>
<proteinExistence type="inferred from homology"/>
<evidence type="ECO:0000256" key="2">
    <source>
        <dbReference type="ARBA" id="ARBA00022898"/>
    </source>
</evidence>
<dbReference type="InterPro" id="IPR001608">
    <property type="entry name" value="Ala_racemase_N"/>
</dbReference>
<keyword evidence="2 4" id="KW-0663">Pyridoxal phosphate</keyword>
<feature type="modified residue" description="N6-(pyridoxal phosphate)lysine" evidence="4">
    <location>
        <position position="32"/>
    </location>
</feature>
<dbReference type="Gene3D" id="2.40.37.10">
    <property type="entry name" value="Lyase, Ornithine Decarboxylase, Chain A, domain 1"/>
    <property type="match status" value="1"/>
</dbReference>
<dbReference type="SMART" id="SM01005">
    <property type="entry name" value="Ala_racemase_C"/>
    <property type="match status" value="1"/>
</dbReference>
<dbReference type="Gene3D" id="3.20.20.10">
    <property type="entry name" value="Alanine racemase"/>
    <property type="match status" value="1"/>
</dbReference>
<dbReference type="InterPro" id="IPR011079">
    <property type="entry name" value="Ala_racemase_C"/>
</dbReference>
<evidence type="ECO:0000313" key="6">
    <source>
        <dbReference type="EMBL" id="MBD7946749.1"/>
    </source>
</evidence>
<keyword evidence="7" id="KW-1185">Reference proteome</keyword>
<feature type="binding site" evidence="4">
    <location>
        <position position="134"/>
    </location>
    <ligand>
        <name>substrate</name>
    </ligand>
</feature>
<dbReference type="Pfam" id="PF01168">
    <property type="entry name" value="Ala_racemase_N"/>
    <property type="match status" value="1"/>
</dbReference>
<accession>A0ABR8RG16</accession>
<dbReference type="SUPFAM" id="SSF51419">
    <property type="entry name" value="PLP-binding barrel"/>
    <property type="match status" value="1"/>
</dbReference>
<evidence type="ECO:0000259" key="5">
    <source>
        <dbReference type="SMART" id="SM01005"/>
    </source>
</evidence>
<sequence>MRTITIKPAAITHNVAQVKKLAPTAKVLAMVKANAYGHGVAAVLPALQQGEQQADGIGVATLIEALEARQLGWDKTIGLIEGAFTAKEWQLAIEHDISCVIHHEPQLMWALEKTPPTTSATRVVWLKYNTGMNRLGFNDQTLIPAAKRLHKAGYQLILTTHFANADDRAHPLNAIQIQRFNDMLQTLRETVSSDVKGSLCNSAGIVNFPEHHHDWVRPGIMLYGSTPVTDKSARDLDLQPAMEFSAQIIALQTVNAGDGIGYGSRWTAMQDTKTALVSIGYGDGYPRVVSADAYVSVIDDTNNQSYPCAVIGRVAMDMIVIDVSAVPNSVALNSKVLLWGDAPHVDEVAAHAETISYELLCRLSARPTRNITES</sequence>
<dbReference type="PANTHER" id="PTHR30511:SF0">
    <property type="entry name" value="ALANINE RACEMASE, CATABOLIC-RELATED"/>
    <property type="match status" value="1"/>
</dbReference>
<dbReference type="Proteomes" id="UP000606724">
    <property type="component" value="Unassembled WGS sequence"/>
</dbReference>
<dbReference type="EMBL" id="JACSQR010000002">
    <property type="protein sequence ID" value="MBD7946749.1"/>
    <property type="molecule type" value="Genomic_DNA"/>
</dbReference>
<comment type="cofactor">
    <cofactor evidence="1 4">
        <name>pyridoxal 5'-phosphate</name>
        <dbReference type="ChEBI" id="CHEBI:597326"/>
    </cofactor>
</comment>
<feature type="domain" description="Alanine racemase C-terminal" evidence="5">
    <location>
        <begin position="241"/>
        <end position="372"/>
    </location>
</feature>
<reference evidence="6 7" key="1">
    <citation type="submission" date="2020-08" db="EMBL/GenBank/DDBJ databases">
        <title>A Genomic Blueprint of the Chicken Gut Microbiome.</title>
        <authorList>
            <person name="Gilroy R."/>
            <person name="Ravi A."/>
            <person name="Getino M."/>
            <person name="Pursley I."/>
            <person name="Horton D.L."/>
            <person name="Alikhan N.-F."/>
            <person name="Baker D."/>
            <person name="Gharbi K."/>
            <person name="Hall N."/>
            <person name="Watson M."/>
            <person name="Adriaenssens E.M."/>
            <person name="Foster-Nyarko E."/>
            <person name="Jarju S."/>
            <person name="Secka A."/>
            <person name="Antonio M."/>
            <person name="Oren A."/>
            <person name="Chaudhuri R."/>
            <person name="La Ragione R.M."/>
            <person name="Hildebrand F."/>
            <person name="Pallen M.J."/>
        </authorList>
    </citation>
    <scope>NUCLEOTIDE SEQUENCE [LARGE SCALE GENOMIC DNA]</scope>
    <source>
        <strain evidence="6 7">Sa4CVA2</strain>
    </source>
</reference>
<dbReference type="GO" id="GO:0008784">
    <property type="term" value="F:alanine racemase activity"/>
    <property type="evidence" value="ECO:0007669"/>
    <property type="project" value="UniProtKB-EC"/>
</dbReference>
<evidence type="ECO:0000256" key="1">
    <source>
        <dbReference type="ARBA" id="ARBA00001933"/>
    </source>
</evidence>
<comment type="caution">
    <text evidence="6">The sequence shown here is derived from an EMBL/GenBank/DDBJ whole genome shotgun (WGS) entry which is preliminary data.</text>
</comment>
<feature type="active site" description="Proton acceptor; specific for L-alanine" evidence="4">
    <location>
        <position position="262"/>
    </location>
</feature>
<comment type="function">
    <text evidence="4">Catalyzes the interconversion of L-alanine and D-alanine. May also act on other amino acids.</text>
</comment>